<dbReference type="EMBL" id="CAJOBA010006652">
    <property type="protein sequence ID" value="CAF3778935.1"/>
    <property type="molecule type" value="Genomic_DNA"/>
</dbReference>
<dbReference type="Proteomes" id="UP000677228">
    <property type="component" value="Unassembled WGS sequence"/>
</dbReference>
<dbReference type="EMBL" id="CAJNOK010006644">
    <property type="protein sequence ID" value="CAF1010150.1"/>
    <property type="molecule type" value="Genomic_DNA"/>
</dbReference>
<sequence>GHVRPGLVRVAGLVRPGHVRTTAVRAVTSLPANTPSKSYADSFNFEINRYIKLETDSVSYETCLNLLNQIPEQQLPDLVVEHILSFLKKQMWKNEDEAKEFRARVRREMRSEVHGWSGIQYGNEGEIQFVNSDGEWKRLKKSSSGDDYRPCSHIESE</sequence>
<name>A0A8S2IWC2_9BILA</name>
<dbReference type="Proteomes" id="UP000682733">
    <property type="component" value="Unassembled WGS sequence"/>
</dbReference>
<evidence type="ECO:0000313" key="3">
    <source>
        <dbReference type="Proteomes" id="UP000682733"/>
    </source>
</evidence>
<accession>A0A8S2IWC2</accession>
<evidence type="ECO:0000313" key="1">
    <source>
        <dbReference type="EMBL" id="CAF1010150.1"/>
    </source>
</evidence>
<reference evidence="2" key="1">
    <citation type="submission" date="2021-02" db="EMBL/GenBank/DDBJ databases">
        <authorList>
            <person name="Nowell W R."/>
        </authorList>
    </citation>
    <scope>NUCLEOTIDE SEQUENCE</scope>
</reference>
<evidence type="ECO:0000313" key="2">
    <source>
        <dbReference type="EMBL" id="CAF3778935.1"/>
    </source>
</evidence>
<proteinExistence type="predicted"/>
<gene>
    <name evidence="1" type="ORF">OVA965_LOCUS14999</name>
    <name evidence="2" type="ORF">TMI583_LOCUS15003</name>
</gene>
<comment type="caution">
    <text evidence="2">The sequence shown here is derived from an EMBL/GenBank/DDBJ whole genome shotgun (WGS) entry which is preliminary data.</text>
</comment>
<feature type="non-terminal residue" evidence="2">
    <location>
        <position position="157"/>
    </location>
</feature>
<organism evidence="2 3">
    <name type="scientific">Didymodactylos carnosus</name>
    <dbReference type="NCBI Taxonomy" id="1234261"/>
    <lineage>
        <taxon>Eukaryota</taxon>
        <taxon>Metazoa</taxon>
        <taxon>Spiralia</taxon>
        <taxon>Gnathifera</taxon>
        <taxon>Rotifera</taxon>
        <taxon>Eurotatoria</taxon>
        <taxon>Bdelloidea</taxon>
        <taxon>Philodinida</taxon>
        <taxon>Philodinidae</taxon>
        <taxon>Didymodactylos</taxon>
    </lineage>
</organism>
<dbReference type="AlphaFoldDB" id="A0A8S2IWC2"/>
<protein>
    <submittedName>
        <fullName evidence="2">Uncharacterized protein</fullName>
    </submittedName>
</protein>